<dbReference type="Proteomes" id="UP000010433">
    <property type="component" value="Unassembled WGS sequence"/>
</dbReference>
<organism evidence="2 3">
    <name type="scientific">Hoylesella saccharolytica F0055</name>
    <dbReference type="NCBI Taxonomy" id="1127699"/>
    <lineage>
        <taxon>Bacteria</taxon>
        <taxon>Pseudomonadati</taxon>
        <taxon>Bacteroidota</taxon>
        <taxon>Bacteroidia</taxon>
        <taxon>Bacteroidales</taxon>
        <taxon>Prevotellaceae</taxon>
        <taxon>Hoylesella</taxon>
    </lineage>
</organism>
<proteinExistence type="predicted"/>
<gene>
    <name evidence="2" type="ORF">HMPREF9151_00666</name>
</gene>
<dbReference type="HOGENOM" id="CLU_3294505_0_0_10"/>
<comment type="caution">
    <text evidence="2">The sequence shown here is derived from an EMBL/GenBank/DDBJ whole genome shotgun (WGS) entry which is preliminary data.</text>
</comment>
<keyword evidence="3" id="KW-1185">Reference proteome</keyword>
<dbReference type="AlphaFoldDB" id="L1NH97"/>
<protein>
    <submittedName>
        <fullName evidence="2">Uncharacterized protein</fullName>
    </submittedName>
</protein>
<evidence type="ECO:0000313" key="3">
    <source>
        <dbReference type="Proteomes" id="UP000010433"/>
    </source>
</evidence>
<evidence type="ECO:0000256" key="1">
    <source>
        <dbReference type="SAM" id="Phobius"/>
    </source>
</evidence>
<feature type="transmembrane region" description="Helical" evidence="1">
    <location>
        <begin position="6"/>
        <end position="33"/>
    </location>
</feature>
<evidence type="ECO:0000313" key="2">
    <source>
        <dbReference type="EMBL" id="EKY02859.1"/>
    </source>
</evidence>
<keyword evidence="1" id="KW-0812">Transmembrane</keyword>
<dbReference type="EMBL" id="AMEP01000045">
    <property type="protein sequence ID" value="EKY02859.1"/>
    <property type="molecule type" value="Genomic_DNA"/>
</dbReference>
<name>L1NH97_9BACT</name>
<dbReference type="PATRIC" id="fig|1127699.3.peg.613"/>
<reference evidence="2 3" key="1">
    <citation type="submission" date="2012-05" db="EMBL/GenBank/DDBJ databases">
        <authorList>
            <person name="Weinstock G."/>
            <person name="Sodergren E."/>
            <person name="Lobos E.A."/>
            <person name="Fulton L."/>
            <person name="Fulton R."/>
            <person name="Courtney L."/>
            <person name="Fronick C."/>
            <person name="O'Laughlin M."/>
            <person name="Godfrey J."/>
            <person name="Wilson R.M."/>
            <person name="Miner T."/>
            <person name="Farmer C."/>
            <person name="Delehaunty K."/>
            <person name="Cordes M."/>
            <person name="Minx P."/>
            <person name="Tomlinson C."/>
            <person name="Chen J."/>
            <person name="Wollam A."/>
            <person name="Pepin K.H."/>
            <person name="Bhonagiri V."/>
            <person name="Zhang X."/>
            <person name="Suruliraj S."/>
            <person name="Warren W."/>
            <person name="Mitreva M."/>
            <person name="Mardis E.R."/>
            <person name="Wilson R.K."/>
        </authorList>
    </citation>
    <scope>NUCLEOTIDE SEQUENCE [LARGE SCALE GENOMIC DNA]</scope>
    <source>
        <strain evidence="2 3">F0055</strain>
    </source>
</reference>
<keyword evidence="1" id="KW-0472">Membrane</keyword>
<keyword evidence="1" id="KW-1133">Transmembrane helix</keyword>
<accession>L1NH97</accession>
<sequence length="40" mass="4219">MKGCLIAILFIVLLFFGPVGWICAAVVGIILLASSGKKKK</sequence>